<comment type="caution">
    <text evidence="1">The sequence shown here is derived from an EMBL/GenBank/DDBJ whole genome shotgun (WGS) entry which is preliminary data.</text>
</comment>
<gene>
    <name evidence="1" type="ORF">Sjap_025405</name>
</gene>
<organism evidence="1 2">
    <name type="scientific">Stephania japonica</name>
    <dbReference type="NCBI Taxonomy" id="461633"/>
    <lineage>
        <taxon>Eukaryota</taxon>
        <taxon>Viridiplantae</taxon>
        <taxon>Streptophyta</taxon>
        <taxon>Embryophyta</taxon>
        <taxon>Tracheophyta</taxon>
        <taxon>Spermatophyta</taxon>
        <taxon>Magnoliopsida</taxon>
        <taxon>Ranunculales</taxon>
        <taxon>Menispermaceae</taxon>
        <taxon>Menispermoideae</taxon>
        <taxon>Cissampelideae</taxon>
        <taxon>Stephania</taxon>
    </lineage>
</organism>
<evidence type="ECO:0000313" key="1">
    <source>
        <dbReference type="EMBL" id="KAK9084994.1"/>
    </source>
</evidence>
<sequence>MRTGRSPSEGVLSASKSIVAASPVPERACSAVVEPDQEASRHINEGMLFIRGTCMHIVFDSCYVDPRLLCV</sequence>
<proteinExistence type="predicted"/>
<reference evidence="1 2" key="1">
    <citation type="submission" date="2024-01" db="EMBL/GenBank/DDBJ databases">
        <title>Genome assemblies of Stephania.</title>
        <authorList>
            <person name="Yang L."/>
        </authorList>
    </citation>
    <scope>NUCLEOTIDE SEQUENCE [LARGE SCALE GENOMIC DNA]</scope>
    <source>
        <strain evidence="1">QJT</strain>
        <tissue evidence="1">Leaf</tissue>
    </source>
</reference>
<name>A0AAP0E1N3_9MAGN</name>
<accession>A0AAP0E1N3</accession>
<evidence type="ECO:0000313" key="2">
    <source>
        <dbReference type="Proteomes" id="UP001417504"/>
    </source>
</evidence>
<protein>
    <submittedName>
        <fullName evidence="1">Uncharacterized protein</fullName>
    </submittedName>
</protein>
<dbReference type="AlphaFoldDB" id="A0AAP0E1N3"/>
<dbReference type="Proteomes" id="UP001417504">
    <property type="component" value="Unassembled WGS sequence"/>
</dbReference>
<dbReference type="EMBL" id="JBBNAE010000011">
    <property type="protein sequence ID" value="KAK9084994.1"/>
    <property type="molecule type" value="Genomic_DNA"/>
</dbReference>
<keyword evidence="2" id="KW-1185">Reference proteome</keyword>